<name>A0ABT8X5Z2_9FLAO</name>
<dbReference type="EMBL" id="JAUOEM010000007">
    <property type="protein sequence ID" value="MDO5989300.1"/>
    <property type="molecule type" value="Genomic_DNA"/>
</dbReference>
<feature type="transmembrane region" description="Helical" evidence="1">
    <location>
        <begin position="12"/>
        <end position="34"/>
    </location>
</feature>
<keyword evidence="3" id="KW-1185">Reference proteome</keyword>
<dbReference type="RefSeq" id="WP_303283960.1">
    <property type="nucleotide sequence ID" value="NZ_BAABCZ010000003.1"/>
</dbReference>
<dbReference type="Proteomes" id="UP001176891">
    <property type="component" value="Unassembled WGS sequence"/>
</dbReference>
<evidence type="ECO:0008006" key="4">
    <source>
        <dbReference type="Google" id="ProtNLM"/>
    </source>
</evidence>
<feature type="transmembrane region" description="Helical" evidence="1">
    <location>
        <begin position="67"/>
        <end position="90"/>
    </location>
</feature>
<accession>A0ABT8X5Z2</accession>
<keyword evidence="1" id="KW-0812">Transmembrane</keyword>
<evidence type="ECO:0000313" key="2">
    <source>
        <dbReference type="EMBL" id="MDO5989300.1"/>
    </source>
</evidence>
<sequence length="128" mass="14854">MKNPFINFIIKAVILLTAVFCIHLGILHVLNFPLFENRIILSYIVNLVLVIVIFGVLYLLKRKYKSQLGFLFLAGSFLKFAVFFMVFYPFYKLDNNIAKLEFAAFFVPYVFGLILESASLSKWLNKLD</sequence>
<feature type="transmembrane region" description="Helical" evidence="1">
    <location>
        <begin position="40"/>
        <end position="60"/>
    </location>
</feature>
<protein>
    <recommendedName>
        <fullName evidence="4">ATP synthase protein I</fullName>
    </recommendedName>
</protein>
<feature type="transmembrane region" description="Helical" evidence="1">
    <location>
        <begin position="102"/>
        <end position="124"/>
    </location>
</feature>
<keyword evidence="1" id="KW-0472">Membrane</keyword>
<keyword evidence="1" id="KW-1133">Transmembrane helix</keyword>
<comment type="caution">
    <text evidence="2">The sequence shown here is derived from an EMBL/GenBank/DDBJ whole genome shotgun (WGS) entry which is preliminary data.</text>
</comment>
<evidence type="ECO:0000256" key="1">
    <source>
        <dbReference type="SAM" id="Phobius"/>
    </source>
</evidence>
<gene>
    <name evidence="2" type="ORF">Q4Q39_17995</name>
</gene>
<proteinExistence type="predicted"/>
<organism evidence="2 3">
    <name type="scientific">Flavivirga amylovorans</name>
    <dbReference type="NCBI Taxonomy" id="870486"/>
    <lineage>
        <taxon>Bacteria</taxon>
        <taxon>Pseudomonadati</taxon>
        <taxon>Bacteroidota</taxon>
        <taxon>Flavobacteriia</taxon>
        <taxon>Flavobacteriales</taxon>
        <taxon>Flavobacteriaceae</taxon>
        <taxon>Flavivirga</taxon>
    </lineage>
</organism>
<evidence type="ECO:0000313" key="3">
    <source>
        <dbReference type="Proteomes" id="UP001176891"/>
    </source>
</evidence>
<reference evidence="2" key="1">
    <citation type="submission" date="2023-07" db="EMBL/GenBank/DDBJ databases">
        <title>Two novel species in the genus Flavivirga.</title>
        <authorList>
            <person name="Kwon K."/>
        </authorList>
    </citation>
    <scope>NUCLEOTIDE SEQUENCE</scope>
    <source>
        <strain evidence="2">KACC 14157</strain>
    </source>
</reference>